<evidence type="ECO:0000313" key="3">
    <source>
        <dbReference type="EMBL" id="EGG09076.1"/>
    </source>
</evidence>
<reference evidence="4" key="1">
    <citation type="journal article" date="2011" name="Proc. Natl. Acad. Sci. U.S.A.">
        <title>Obligate biotrophy features unraveled by the genomic analysis of rust fungi.</title>
        <authorList>
            <person name="Duplessis S."/>
            <person name="Cuomo C.A."/>
            <person name="Lin Y.-C."/>
            <person name="Aerts A."/>
            <person name="Tisserant E."/>
            <person name="Veneault-Fourrey C."/>
            <person name="Joly D.L."/>
            <person name="Hacquard S."/>
            <person name="Amselem J."/>
            <person name="Cantarel B.L."/>
            <person name="Chiu R."/>
            <person name="Coutinho P.M."/>
            <person name="Feau N."/>
            <person name="Field M."/>
            <person name="Frey P."/>
            <person name="Gelhaye E."/>
            <person name="Goldberg J."/>
            <person name="Grabherr M.G."/>
            <person name="Kodira C.D."/>
            <person name="Kohler A."/>
            <person name="Kuees U."/>
            <person name="Lindquist E.A."/>
            <person name="Lucas S.M."/>
            <person name="Mago R."/>
            <person name="Mauceli E."/>
            <person name="Morin E."/>
            <person name="Murat C."/>
            <person name="Pangilinan J.L."/>
            <person name="Park R."/>
            <person name="Pearson M."/>
            <person name="Quesneville H."/>
            <person name="Rouhier N."/>
            <person name="Sakthikumar S."/>
            <person name="Salamov A.A."/>
            <person name="Schmutz J."/>
            <person name="Selles B."/>
            <person name="Shapiro H."/>
            <person name="Tanguay P."/>
            <person name="Tuskan G.A."/>
            <person name="Henrissat B."/>
            <person name="Van de Peer Y."/>
            <person name="Rouze P."/>
            <person name="Ellis J.G."/>
            <person name="Dodds P.N."/>
            <person name="Schein J.E."/>
            <person name="Zhong S."/>
            <person name="Hamelin R.C."/>
            <person name="Grigoriev I.V."/>
            <person name="Szabo L.J."/>
            <person name="Martin F."/>
        </authorList>
    </citation>
    <scope>NUCLEOTIDE SEQUENCE [LARGE SCALE GENOMIC DNA]</scope>
    <source>
        <strain evidence="4">98AG31 / pathotype 3-4-7</strain>
    </source>
</reference>
<gene>
    <name evidence="3" type="ORF">MELLADRAFT_123928</name>
</gene>
<dbReference type="Proteomes" id="UP000001072">
    <property type="component" value="Unassembled WGS sequence"/>
</dbReference>
<evidence type="ECO:0000256" key="1">
    <source>
        <dbReference type="SAM" id="MobiDB-lite"/>
    </source>
</evidence>
<dbReference type="GeneID" id="18926536"/>
<keyword evidence="2" id="KW-0732">Signal</keyword>
<protein>
    <submittedName>
        <fullName evidence="3">Secreted protein</fullName>
    </submittedName>
</protein>
<sequence>MKGLLYLHFVFLIHFTSAQTQPSGCYNFYLGTPGTPPAKTSQVPKLLAARNLLTSRAGSGGDIVDQTSSTNTEMSQHEDYLESEQRGTLKYVESVSEIQDDLSSRKLRKRFQTQKKINFLASGNGACGAYDTEKQLGICLWSGDAKSKDPAKSGWISLDQRGNCGKTVFVQRANNPDTLIFAKVVDGCSFNIADHHTGCAQIFLTKKAFDAMKPTPEELQQGAITNLVWDFNTKANMVV</sequence>
<feature type="compositionally biased region" description="Polar residues" evidence="1">
    <location>
        <begin position="65"/>
        <end position="74"/>
    </location>
</feature>
<evidence type="ECO:0000256" key="2">
    <source>
        <dbReference type="SAM" id="SignalP"/>
    </source>
</evidence>
<dbReference type="HOGENOM" id="CLU_101449_0_0_1"/>
<organism evidence="4">
    <name type="scientific">Melampsora larici-populina (strain 98AG31 / pathotype 3-4-7)</name>
    <name type="common">Poplar leaf rust fungus</name>
    <dbReference type="NCBI Taxonomy" id="747676"/>
    <lineage>
        <taxon>Eukaryota</taxon>
        <taxon>Fungi</taxon>
        <taxon>Dikarya</taxon>
        <taxon>Basidiomycota</taxon>
        <taxon>Pucciniomycotina</taxon>
        <taxon>Pucciniomycetes</taxon>
        <taxon>Pucciniales</taxon>
        <taxon>Melampsoraceae</taxon>
        <taxon>Melampsora</taxon>
    </lineage>
</organism>
<dbReference type="VEuPathDB" id="FungiDB:MELLADRAFT_123928"/>
<dbReference type="AlphaFoldDB" id="F4REE2"/>
<accession>F4REE2</accession>
<dbReference type="KEGG" id="mlr:MELLADRAFT_123928"/>
<keyword evidence="4" id="KW-1185">Reference proteome</keyword>
<feature type="region of interest" description="Disordered" evidence="1">
    <location>
        <begin position="60"/>
        <end position="80"/>
    </location>
</feature>
<name>F4REE2_MELLP</name>
<dbReference type="RefSeq" id="XP_007407436.1">
    <property type="nucleotide sequence ID" value="XM_007407374.1"/>
</dbReference>
<dbReference type="EMBL" id="GL883098">
    <property type="protein sequence ID" value="EGG09076.1"/>
    <property type="molecule type" value="Genomic_DNA"/>
</dbReference>
<proteinExistence type="predicted"/>
<dbReference type="InParanoid" id="F4REE2"/>
<evidence type="ECO:0000313" key="4">
    <source>
        <dbReference type="Proteomes" id="UP000001072"/>
    </source>
</evidence>
<dbReference type="OrthoDB" id="2500495at2759"/>
<feature type="signal peptide" evidence="2">
    <location>
        <begin position="1"/>
        <end position="18"/>
    </location>
</feature>
<feature type="chain" id="PRO_5003321545" evidence="2">
    <location>
        <begin position="19"/>
        <end position="239"/>
    </location>
</feature>